<evidence type="ECO:0000313" key="4">
    <source>
        <dbReference type="Proteomes" id="UP000094236"/>
    </source>
</evidence>
<dbReference type="PANTHER" id="PTHR10539:SF0">
    <property type="entry name" value="26S PROTEASOME NON-ATPASE REGULATORY SUBUNIT 13"/>
    <property type="match status" value="1"/>
</dbReference>
<dbReference type="InterPro" id="IPR040798">
    <property type="entry name" value="Rpn9_C"/>
</dbReference>
<dbReference type="GO" id="GO:0034515">
    <property type="term" value="C:proteasome storage granule"/>
    <property type="evidence" value="ECO:0007669"/>
    <property type="project" value="EnsemblFungi"/>
</dbReference>
<dbReference type="PANTHER" id="PTHR10539">
    <property type="entry name" value="26S PROTEASOME NON-ATPASE REGULATORY SUBUNIT 13"/>
    <property type="match status" value="1"/>
</dbReference>
<dbReference type="OrthoDB" id="1093at2759"/>
<evidence type="ECO:0000256" key="1">
    <source>
        <dbReference type="ARBA" id="ARBA00022942"/>
    </source>
</evidence>
<dbReference type="GO" id="GO:0005634">
    <property type="term" value="C:nucleus"/>
    <property type="evidence" value="ECO:0007669"/>
    <property type="project" value="EnsemblFungi"/>
</dbReference>
<dbReference type="Pfam" id="PF22037">
    <property type="entry name" value="PSD13_N"/>
    <property type="match status" value="1"/>
</dbReference>
<sequence>MSVMEIDADIPTVLAVLRENSSPELSAVFYQLEDLYERKLWYQLTLVLETDFYGSEHSRGIRLRLFQRFILNFYNKINLLKLIQFLLASLDEVETADESLSLLNDLKLKILKDSEKLEKEDKNDQYTQALVFISCEIANIKLQLSEIDDAKKLLDDCQLKIDQLNSIDNRINASYYKTLSNYQKLSSDYNSYYKTSLLYLACINNDLTILKDQKDEFIYNLSISAILGNKIYNFGEIIMHEIFNNLKIEWLKKLILSLNDGNLIEFNKILAKNEKDIKKSLNSLDLKFLNEKICIMTFIKLIFIKSSNRKILTYDEILKEITNLSTAAEIEHLCMKCLSLNLIKGYINQVNKEIEITWVQPRTMNKPQIEIIRNKLVDWNNNVSKLSDYMADNGKQVWV</sequence>
<dbReference type="InterPro" id="IPR035298">
    <property type="entry name" value="PSMD13"/>
</dbReference>
<dbReference type="EMBL" id="KV454013">
    <property type="protein sequence ID" value="ODV96486.1"/>
    <property type="molecule type" value="Genomic_DNA"/>
</dbReference>
<feature type="domain" description="PCI" evidence="2">
    <location>
        <begin position="191"/>
        <end position="361"/>
    </location>
</feature>
<dbReference type="InterPro" id="IPR000717">
    <property type="entry name" value="PCI_dom"/>
</dbReference>
<organism evidence="3 4">
    <name type="scientific">Pachysolen tannophilus NRRL Y-2460</name>
    <dbReference type="NCBI Taxonomy" id="669874"/>
    <lineage>
        <taxon>Eukaryota</taxon>
        <taxon>Fungi</taxon>
        <taxon>Dikarya</taxon>
        <taxon>Ascomycota</taxon>
        <taxon>Saccharomycotina</taxon>
        <taxon>Pichiomycetes</taxon>
        <taxon>Pachysolenaceae</taxon>
        <taxon>Pachysolen</taxon>
    </lineage>
</organism>
<dbReference type="SMART" id="SM00088">
    <property type="entry name" value="PINT"/>
    <property type="match status" value="1"/>
</dbReference>
<dbReference type="GO" id="GO:0005198">
    <property type="term" value="F:structural molecule activity"/>
    <property type="evidence" value="ECO:0007669"/>
    <property type="project" value="EnsemblFungi"/>
</dbReference>
<dbReference type="GO" id="GO:0043161">
    <property type="term" value="P:proteasome-mediated ubiquitin-dependent protein catabolic process"/>
    <property type="evidence" value="ECO:0007669"/>
    <property type="project" value="EnsemblFungi"/>
</dbReference>
<evidence type="ECO:0000313" key="3">
    <source>
        <dbReference type="EMBL" id="ODV96486.1"/>
    </source>
</evidence>
<dbReference type="InterPro" id="IPR054179">
    <property type="entry name" value="PSD13_N"/>
</dbReference>
<dbReference type="Proteomes" id="UP000094236">
    <property type="component" value="Unassembled WGS sequence"/>
</dbReference>
<dbReference type="GO" id="GO:0005829">
    <property type="term" value="C:cytosol"/>
    <property type="evidence" value="ECO:0007669"/>
    <property type="project" value="EnsemblFungi"/>
</dbReference>
<accession>A0A1E4TXL3</accession>
<evidence type="ECO:0000259" key="2">
    <source>
        <dbReference type="PROSITE" id="PS50250"/>
    </source>
</evidence>
<keyword evidence="4" id="KW-1185">Reference proteome</keyword>
<dbReference type="GO" id="GO:0043248">
    <property type="term" value="P:proteasome assembly"/>
    <property type="evidence" value="ECO:0007669"/>
    <property type="project" value="EnsemblFungi"/>
</dbReference>
<dbReference type="GO" id="GO:0008541">
    <property type="term" value="C:proteasome regulatory particle, lid subcomplex"/>
    <property type="evidence" value="ECO:0007669"/>
    <property type="project" value="EnsemblFungi"/>
</dbReference>
<dbReference type="Pfam" id="PF18261">
    <property type="entry name" value="Rpn9_C"/>
    <property type="match status" value="1"/>
</dbReference>
<gene>
    <name evidence="3" type="ORF">PACTADRAFT_49824</name>
</gene>
<keyword evidence="1" id="KW-0647">Proteasome</keyword>
<dbReference type="PROSITE" id="PS50250">
    <property type="entry name" value="PCI"/>
    <property type="match status" value="1"/>
</dbReference>
<dbReference type="AlphaFoldDB" id="A0A1E4TXL3"/>
<dbReference type="STRING" id="669874.A0A1E4TXL3"/>
<reference evidence="4" key="1">
    <citation type="submission" date="2016-05" db="EMBL/GenBank/DDBJ databases">
        <title>Comparative genomics of biotechnologically important yeasts.</title>
        <authorList>
            <consortium name="DOE Joint Genome Institute"/>
            <person name="Riley R."/>
            <person name="Haridas S."/>
            <person name="Wolfe K.H."/>
            <person name="Lopes M.R."/>
            <person name="Hittinger C.T."/>
            <person name="Goker M."/>
            <person name="Salamov A."/>
            <person name="Wisecaver J."/>
            <person name="Long T.M."/>
            <person name="Aerts A.L."/>
            <person name="Barry K."/>
            <person name="Choi C."/>
            <person name="Clum A."/>
            <person name="Coughlan A.Y."/>
            <person name="Deshpande S."/>
            <person name="Douglass A.P."/>
            <person name="Hanson S.J."/>
            <person name="Klenk H.-P."/>
            <person name="Labutti K."/>
            <person name="Lapidus A."/>
            <person name="Lindquist E."/>
            <person name="Lipzen A."/>
            <person name="Meier-Kolthoff J.P."/>
            <person name="Ohm R.A."/>
            <person name="Otillar R.P."/>
            <person name="Pangilinan J."/>
            <person name="Peng Y."/>
            <person name="Rokas A."/>
            <person name="Rosa C.A."/>
            <person name="Scheuner C."/>
            <person name="Sibirny A.A."/>
            <person name="Slot J.C."/>
            <person name="Stielow J.B."/>
            <person name="Sun H."/>
            <person name="Kurtzman C.P."/>
            <person name="Blackwell M."/>
            <person name="Grigoriev I.V."/>
            <person name="Jeffries T.W."/>
        </authorList>
    </citation>
    <scope>NUCLEOTIDE SEQUENCE [LARGE SCALE GENOMIC DNA]</scope>
    <source>
        <strain evidence="4">NRRL Y-2460</strain>
    </source>
</reference>
<name>A0A1E4TXL3_PACTA</name>
<dbReference type="Pfam" id="PF01399">
    <property type="entry name" value="PCI"/>
    <property type="match status" value="1"/>
</dbReference>
<protein>
    <recommendedName>
        <fullName evidence="2">PCI domain-containing protein</fullName>
    </recommendedName>
</protein>
<proteinExistence type="predicted"/>